<dbReference type="AlphaFoldDB" id="A0A482ISU6"/>
<gene>
    <name evidence="1" type="ORF">DDF84_013145</name>
</gene>
<dbReference type="Proteomes" id="UP000253772">
    <property type="component" value="Chromosome c1"/>
</dbReference>
<dbReference type="EMBL" id="CP037900">
    <property type="protein sequence ID" value="QBP10627.1"/>
    <property type="molecule type" value="Genomic_DNA"/>
</dbReference>
<organism evidence="1 2">
    <name type="scientific">Cupriavidus metallidurans</name>
    <dbReference type="NCBI Taxonomy" id="119219"/>
    <lineage>
        <taxon>Bacteria</taxon>
        <taxon>Pseudomonadati</taxon>
        <taxon>Pseudomonadota</taxon>
        <taxon>Betaproteobacteria</taxon>
        <taxon>Burkholderiales</taxon>
        <taxon>Burkholderiaceae</taxon>
        <taxon>Cupriavidus</taxon>
    </lineage>
</organism>
<dbReference type="RefSeq" id="WP_128646535.1">
    <property type="nucleotide sequence ID" value="NZ_CP037900.1"/>
</dbReference>
<evidence type="ECO:0000313" key="2">
    <source>
        <dbReference type="Proteomes" id="UP000253772"/>
    </source>
</evidence>
<protein>
    <submittedName>
        <fullName evidence="1">Uncharacterized protein</fullName>
    </submittedName>
</protein>
<evidence type="ECO:0000313" key="1">
    <source>
        <dbReference type="EMBL" id="QBP10627.1"/>
    </source>
</evidence>
<dbReference type="OrthoDB" id="9949709at2"/>
<reference evidence="1 2" key="1">
    <citation type="submission" date="2019-03" db="EMBL/GenBank/DDBJ databases">
        <title>Comparative insights into the high quality Complete genome sequence of highly metal resistant Cupriavidus metallidurans strain BS1 isolated from a gold-copper mine.</title>
        <authorList>
            <person name="Mazhar H.S."/>
            <person name="Rensing C."/>
        </authorList>
    </citation>
    <scope>NUCLEOTIDE SEQUENCE [LARGE SCALE GENOMIC DNA]</scope>
    <source>
        <strain evidence="1 2">BS1</strain>
    </source>
</reference>
<sequence>MKRKQQKYDTAIAPNCIGAPQRVPWLHRIASSVWVTLDANECRGANPDDFSAFVARRTNNFRLSRTNTACPTIARDSVCTVSGGKNLAIPFTHDNG</sequence>
<proteinExistence type="predicted"/>
<name>A0A482ISU6_9BURK</name>
<accession>A0A482ISU6</accession>